<feature type="transmembrane region" description="Helical" evidence="1">
    <location>
        <begin position="160"/>
        <end position="179"/>
    </location>
</feature>
<name>A0A017HUS6_9RHOB</name>
<dbReference type="RefSeq" id="WP_037280402.1">
    <property type="nucleotide sequence ID" value="NZ_KK088572.1"/>
</dbReference>
<accession>A0A017HUS6</accession>
<feature type="transmembrane region" description="Helical" evidence="1">
    <location>
        <begin position="110"/>
        <end position="129"/>
    </location>
</feature>
<feature type="transmembrane region" description="Helical" evidence="1">
    <location>
        <begin position="12"/>
        <end position="31"/>
    </location>
</feature>
<dbReference type="EMBL" id="AOSK01000018">
    <property type="protein sequence ID" value="EYD78045.1"/>
    <property type="molecule type" value="Genomic_DNA"/>
</dbReference>
<reference evidence="2 3" key="1">
    <citation type="submission" date="2013-02" db="EMBL/GenBank/DDBJ databases">
        <authorList>
            <person name="Fiebig A."/>
            <person name="Goeker M."/>
            <person name="Klenk H.-P.P."/>
        </authorList>
    </citation>
    <scope>NUCLEOTIDE SEQUENCE [LARGE SCALE GENOMIC DNA]</scope>
    <source>
        <strain evidence="2 3">DSM 19309</strain>
    </source>
</reference>
<gene>
    <name evidence="2" type="ORF">Rumeso_00382</name>
</gene>
<dbReference type="AlphaFoldDB" id="A0A017HUS6"/>
<feature type="transmembrane region" description="Helical" evidence="1">
    <location>
        <begin position="135"/>
        <end position="153"/>
    </location>
</feature>
<feature type="transmembrane region" description="Helical" evidence="1">
    <location>
        <begin position="70"/>
        <end position="89"/>
    </location>
</feature>
<keyword evidence="3" id="KW-1185">Reference proteome</keyword>
<keyword evidence="1" id="KW-0472">Membrane</keyword>
<keyword evidence="1" id="KW-1133">Transmembrane helix</keyword>
<dbReference type="Proteomes" id="UP000019666">
    <property type="component" value="Unassembled WGS sequence"/>
</dbReference>
<evidence type="ECO:0000313" key="3">
    <source>
        <dbReference type="Proteomes" id="UP000019666"/>
    </source>
</evidence>
<evidence type="ECO:0000256" key="1">
    <source>
        <dbReference type="SAM" id="Phobius"/>
    </source>
</evidence>
<evidence type="ECO:0000313" key="2">
    <source>
        <dbReference type="EMBL" id="EYD78045.1"/>
    </source>
</evidence>
<comment type="caution">
    <text evidence="2">The sequence shown here is derived from an EMBL/GenBank/DDBJ whole genome shotgun (WGS) entry which is preliminary data.</text>
</comment>
<protein>
    <submittedName>
        <fullName evidence="2">Uncharacterized protein</fullName>
    </submittedName>
</protein>
<dbReference type="HOGENOM" id="CLU_128207_0_0_5"/>
<dbReference type="PATRIC" id="fig|442562.3.peg.381"/>
<sequence length="180" mass="18918">MSGEVLDVVQRLVLSAPGEVVVLVLAVAVALPAPDVDLWAIRLLHHRSILTHSVLLPLLVSWFLPELGPAAVAGVSLGVAVHLAADLLSPSHGFGRVYWPEPFQVSLGRWSALWLMLNALGASWLAVAVLPAGEAWRYLAAGVGAVAAVGYGLRKERSVLSALVALGVVAAGHAPRWWLG</sequence>
<dbReference type="OrthoDB" id="5828012at2"/>
<keyword evidence="1" id="KW-0812">Transmembrane</keyword>
<organism evidence="2 3">
    <name type="scientific">Rubellimicrobium mesophilum DSM 19309</name>
    <dbReference type="NCBI Taxonomy" id="442562"/>
    <lineage>
        <taxon>Bacteria</taxon>
        <taxon>Pseudomonadati</taxon>
        <taxon>Pseudomonadota</taxon>
        <taxon>Alphaproteobacteria</taxon>
        <taxon>Rhodobacterales</taxon>
        <taxon>Roseobacteraceae</taxon>
        <taxon>Rubellimicrobium</taxon>
    </lineage>
</organism>
<proteinExistence type="predicted"/>